<proteinExistence type="predicted"/>
<protein>
    <submittedName>
        <fullName evidence="1">SsDNA-binding Zn-finger/Zn-ribbon topoisomerase 1</fullName>
    </submittedName>
</protein>
<dbReference type="Proteomes" id="UP000552709">
    <property type="component" value="Unassembled WGS sequence"/>
</dbReference>
<sequence length="312" mass="35164">MSKKKEKVIGVCPMCGEETDLIQSHIVSRFVIEAMKARGSGRLRHSQNMDKVVQDGPKPYLLCRRCDNRHSGSETKFNTRLYQPLLDGEPGPIDYDDWLKTFVIFTTYKSLLHQRQSGLLTIEGIDPFLPAIDTAIETFRASLSGERADPGRYRHYITVIPINIDSAEDDVPDLALQALGGHTTSEVLITDADEDEPATCFHYVVMPQCIFWTYIEPQAMPIPGNYAGVLPEEIHDSGTLLLNQPRLVGIHGGIASRLKYNLQQIRSANLKTKTLEAMQRTAENLPEDFASTPVARFRRLAEKVDAQRRRKK</sequence>
<name>A0A7W8JZW3_9DEIO</name>
<reference evidence="1 2" key="1">
    <citation type="submission" date="2020-08" db="EMBL/GenBank/DDBJ databases">
        <title>Genomic Encyclopedia of Type Strains, Phase IV (KMG-IV): sequencing the most valuable type-strain genomes for metagenomic binning, comparative biology and taxonomic classification.</title>
        <authorList>
            <person name="Goeker M."/>
        </authorList>
    </citation>
    <scope>NUCLEOTIDE SEQUENCE [LARGE SCALE GENOMIC DNA]</scope>
    <source>
        <strain evidence="1 2">DSM 27939</strain>
    </source>
</reference>
<dbReference type="GO" id="GO:0003677">
    <property type="term" value="F:DNA binding"/>
    <property type="evidence" value="ECO:0007669"/>
    <property type="project" value="UniProtKB-KW"/>
</dbReference>
<organism evidence="1 2">
    <name type="scientific">Deinococcus humi</name>
    <dbReference type="NCBI Taxonomy" id="662880"/>
    <lineage>
        <taxon>Bacteria</taxon>
        <taxon>Thermotogati</taxon>
        <taxon>Deinococcota</taxon>
        <taxon>Deinococci</taxon>
        <taxon>Deinococcales</taxon>
        <taxon>Deinococcaceae</taxon>
        <taxon>Deinococcus</taxon>
    </lineage>
</organism>
<dbReference type="EMBL" id="JACHFL010000034">
    <property type="protein sequence ID" value="MBB5366292.1"/>
    <property type="molecule type" value="Genomic_DNA"/>
</dbReference>
<keyword evidence="1" id="KW-0238">DNA-binding</keyword>
<dbReference type="GO" id="GO:0016853">
    <property type="term" value="F:isomerase activity"/>
    <property type="evidence" value="ECO:0007669"/>
    <property type="project" value="UniProtKB-KW"/>
</dbReference>
<accession>A0A7W8JZW3</accession>
<evidence type="ECO:0000313" key="1">
    <source>
        <dbReference type="EMBL" id="MBB5366292.1"/>
    </source>
</evidence>
<gene>
    <name evidence="1" type="ORF">HNQ08_005421</name>
</gene>
<dbReference type="RefSeq" id="WP_184138198.1">
    <property type="nucleotide sequence ID" value="NZ_JACHFL010000034.1"/>
</dbReference>
<keyword evidence="2" id="KW-1185">Reference proteome</keyword>
<comment type="caution">
    <text evidence="1">The sequence shown here is derived from an EMBL/GenBank/DDBJ whole genome shotgun (WGS) entry which is preliminary data.</text>
</comment>
<evidence type="ECO:0000313" key="2">
    <source>
        <dbReference type="Proteomes" id="UP000552709"/>
    </source>
</evidence>
<keyword evidence="1" id="KW-0413">Isomerase</keyword>
<dbReference type="AlphaFoldDB" id="A0A7W8JZW3"/>